<comment type="caution">
    <text evidence="2">The sequence shown here is derived from an EMBL/GenBank/DDBJ whole genome shotgun (WGS) entry which is preliminary data.</text>
</comment>
<feature type="domain" description="GyrI-like small molecule binding" evidence="1">
    <location>
        <begin position="160"/>
        <end position="305"/>
    </location>
</feature>
<reference evidence="2" key="1">
    <citation type="journal article" date="2014" name="Int. J. Syst. Evol. Microbiol.">
        <title>Complete genome sequence of Corynebacterium casei LMG S-19264T (=DSM 44701T), isolated from a smear-ripened cheese.</title>
        <authorList>
            <consortium name="US DOE Joint Genome Institute (JGI-PGF)"/>
            <person name="Walter F."/>
            <person name="Albersmeier A."/>
            <person name="Kalinowski J."/>
            <person name="Ruckert C."/>
        </authorList>
    </citation>
    <scope>NUCLEOTIDE SEQUENCE</scope>
    <source>
        <strain evidence="2">KCTC 12988</strain>
    </source>
</reference>
<protein>
    <submittedName>
        <fullName evidence="2">Transcriptional regulator</fullName>
    </submittedName>
</protein>
<dbReference type="EMBL" id="BMXI01000004">
    <property type="protein sequence ID" value="GHC48624.1"/>
    <property type="molecule type" value="Genomic_DNA"/>
</dbReference>
<dbReference type="Gene3D" id="3.20.80.10">
    <property type="entry name" value="Regulatory factor, effector binding domain"/>
    <property type="match status" value="1"/>
</dbReference>
<dbReference type="CDD" id="cd07818">
    <property type="entry name" value="SRPBCC_1"/>
    <property type="match status" value="1"/>
</dbReference>
<sequence>MSNFEVERSTLIGIPVEQVYATVRDFKTWPTWSPWLCAEPDCALDFAPDGSQYSWKGDIVGSGEMKVTAERENEFIEYDLTFHSPWKSTAKVRFVFGREGDRTRTTWLMDGKLPFYMFLFKGMMAAAIGLDYKRGLAMLKDLMQKGEVPSKLEFLGQSKFPGLSYVGVKTTCRIADVAEKMEADMHRIIKWAQDQHITPSGKALSIYHKWSVTQGTTTYTLGFPVEKIPGWLPEDLVSGKIPSCDVERIRHTGAYLHLGNAWSAGMARIRAKVWKCSRGIHPFEIYENDPAEVSEKELVTMVHFPSKS</sequence>
<dbReference type="SUPFAM" id="SSF55136">
    <property type="entry name" value="Probable bacterial effector-binding domain"/>
    <property type="match status" value="1"/>
</dbReference>
<dbReference type="AlphaFoldDB" id="A0A918TK86"/>
<dbReference type="RefSeq" id="WP_189568580.1">
    <property type="nucleotide sequence ID" value="NZ_BMXI01000004.1"/>
</dbReference>
<organism evidence="2 3">
    <name type="scientific">Roseibacillus persicicus</name>
    <dbReference type="NCBI Taxonomy" id="454148"/>
    <lineage>
        <taxon>Bacteria</taxon>
        <taxon>Pseudomonadati</taxon>
        <taxon>Verrucomicrobiota</taxon>
        <taxon>Verrucomicrobiia</taxon>
        <taxon>Verrucomicrobiales</taxon>
        <taxon>Verrucomicrobiaceae</taxon>
        <taxon>Roseibacillus</taxon>
    </lineage>
</organism>
<name>A0A918TK86_9BACT</name>
<dbReference type="InterPro" id="IPR029442">
    <property type="entry name" value="GyrI-like"/>
</dbReference>
<dbReference type="InterPro" id="IPR011256">
    <property type="entry name" value="Reg_factor_effector_dom_sf"/>
</dbReference>
<dbReference type="Gene3D" id="3.30.530.20">
    <property type="match status" value="1"/>
</dbReference>
<reference evidence="2" key="2">
    <citation type="submission" date="2020-09" db="EMBL/GenBank/DDBJ databases">
        <authorList>
            <person name="Sun Q."/>
            <person name="Kim S."/>
        </authorList>
    </citation>
    <scope>NUCLEOTIDE SEQUENCE</scope>
    <source>
        <strain evidence="2">KCTC 12988</strain>
    </source>
</reference>
<evidence type="ECO:0000313" key="2">
    <source>
        <dbReference type="EMBL" id="GHC48624.1"/>
    </source>
</evidence>
<dbReference type="Pfam" id="PF10604">
    <property type="entry name" value="Polyketide_cyc2"/>
    <property type="match status" value="1"/>
</dbReference>
<evidence type="ECO:0000259" key="1">
    <source>
        <dbReference type="Pfam" id="PF06445"/>
    </source>
</evidence>
<keyword evidence="3" id="KW-1185">Reference proteome</keyword>
<evidence type="ECO:0000313" key="3">
    <source>
        <dbReference type="Proteomes" id="UP000644507"/>
    </source>
</evidence>
<dbReference type="SUPFAM" id="SSF55961">
    <property type="entry name" value="Bet v1-like"/>
    <property type="match status" value="1"/>
</dbReference>
<dbReference type="Proteomes" id="UP000644507">
    <property type="component" value="Unassembled WGS sequence"/>
</dbReference>
<accession>A0A918TK86</accession>
<dbReference type="InterPro" id="IPR023393">
    <property type="entry name" value="START-like_dom_sf"/>
</dbReference>
<proteinExistence type="predicted"/>
<gene>
    <name evidence="2" type="ORF">GCM10007100_13170</name>
</gene>
<dbReference type="Pfam" id="PF06445">
    <property type="entry name" value="GyrI-like"/>
    <property type="match status" value="1"/>
</dbReference>
<dbReference type="InterPro" id="IPR019587">
    <property type="entry name" value="Polyketide_cyclase/dehydratase"/>
</dbReference>